<name>A0A392U265_9FABA</name>
<evidence type="ECO:0000313" key="2">
    <source>
        <dbReference type="Proteomes" id="UP000265520"/>
    </source>
</evidence>
<protein>
    <submittedName>
        <fullName evidence="1">Uncharacterized protein</fullName>
    </submittedName>
</protein>
<organism evidence="1 2">
    <name type="scientific">Trifolium medium</name>
    <dbReference type="NCBI Taxonomy" id="97028"/>
    <lineage>
        <taxon>Eukaryota</taxon>
        <taxon>Viridiplantae</taxon>
        <taxon>Streptophyta</taxon>
        <taxon>Embryophyta</taxon>
        <taxon>Tracheophyta</taxon>
        <taxon>Spermatophyta</taxon>
        <taxon>Magnoliopsida</taxon>
        <taxon>eudicotyledons</taxon>
        <taxon>Gunneridae</taxon>
        <taxon>Pentapetalae</taxon>
        <taxon>rosids</taxon>
        <taxon>fabids</taxon>
        <taxon>Fabales</taxon>
        <taxon>Fabaceae</taxon>
        <taxon>Papilionoideae</taxon>
        <taxon>50 kb inversion clade</taxon>
        <taxon>NPAAA clade</taxon>
        <taxon>Hologalegina</taxon>
        <taxon>IRL clade</taxon>
        <taxon>Trifolieae</taxon>
        <taxon>Trifolium</taxon>
    </lineage>
</organism>
<comment type="caution">
    <text evidence="1">The sequence shown here is derived from an EMBL/GenBank/DDBJ whole genome shotgun (WGS) entry which is preliminary data.</text>
</comment>
<dbReference type="AlphaFoldDB" id="A0A392U265"/>
<evidence type="ECO:0000313" key="1">
    <source>
        <dbReference type="EMBL" id="MCI67512.1"/>
    </source>
</evidence>
<proteinExistence type="predicted"/>
<reference evidence="1 2" key="1">
    <citation type="journal article" date="2018" name="Front. Plant Sci.">
        <title>Red Clover (Trifolium pratense) and Zigzag Clover (T. medium) - A Picture of Genomic Similarities and Differences.</title>
        <authorList>
            <person name="Dluhosova J."/>
            <person name="Istvanek J."/>
            <person name="Nedelnik J."/>
            <person name="Repkova J."/>
        </authorList>
    </citation>
    <scope>NUCLEOTIDE SEQUENCE [LARGE SCALE GENOMIC DNA]</scope>
    <source>
        <strain evidence="2">cv. 10/8</strain>
        <tissue evidence="1">Leaf</tissue>
    </source>
</reference>
<feature type="non-terminal residue" evidence="1">
    <location>
        <position position="41"/>
    </location>
</feature>
<dbReference type="Proteomes" id="UP000265520">
    <property type="component" value="Unassembled WGS sequence"/>
</dbReference>
<sequence>MDGSCSDVGEIGCGVVLRGSEGEWSCSGLGHELAQIPSCSA</sequence>
<accession>A0A392U265</accession>
<dbReference type="EMBL" id="LXQA010718346">
    <property type="protein sequence ID" value="MCI67512.1"/>
    <property type="molecule type" value="Genomic_DNA"/>
</dbReference>
<keyword evidence="2" id="KW-1185">Reference proteome</keyword>